<feature type="non-terminal residue" evidence="2">
    <location>
        <position position="1"/>
    </location>
</feature>
<sequence length="54" mass="6161">FVSVSQPSRTARPDLPSSRAPKTSRKPIYRSPGPQISYTLTKQNNFLLTFCFSW</sequence>
<protein>
    <submittedName>
        <fullName evidence="2">Uncharacterized protein</fullName>
    </submittedName>
</protein>
<accession>A0A1A8IAS2</accession>
<organism evidence="2">
    <name type="scientific">Nothobranchius kuhntae</name>
    <name type="common">Beira killifish</name>
    <dbReference type="NCBI Taxonomy" id="321403"/>
    <lineage>
        <taxon>Eukaryota</taxon>
        <taxon>Metazoa</taxon>
        <taxon>Chordata</taxon>
        <taxon>Craniata</taxon>
        <taxon>Vertebrata</taxon>
        <taxon>Euteleostomi</taxon>
        <taxon>Actinopterygii</taxon>
        <taxon>Neopterygii</taxon>
        <taxon>Teleostei</taxon>
        <taxon>Neoteleostei</taxon>
        <taxon>Acanthomorphata</taxon>
        <taxon>Ovalentaria</taxon>
        <taxon>Atherinomorphae</taxon>
        <taxon>Cyprinodontiformes</taxon>
        <taxon>Nothobranchiidae</taxon>
        <taxon>Nothobranchius</taxon>
    </lineage>
</organism>
<reference evidence="2" key="2">
    <citation type="submission" date="2016-06" db="EMBL/GenBank/DDBJ databases">
        <title>The genome of a short-lived fish provides insights into sex chromosome evolution and the genetic control of aging.</title>
        <authorList>
            <person name="Reichwald K."/>
            <person name="Felder M."/>
            <person name="Petzold A."/>
            <person name="Koch P."/>
            <person name="Groth M."/>
            <person name="Platzer M."/>
        </authorList>
    </citation>
    <scope>NUCLEOTIDE SEQUENCE</scope>
    <source>
        <tissue evidence="2">Brain</tissue>
    </source>
</reference>
<dbReference type="EMBL" id="HAED01008010">
    <property type="protein sequence ID" value="SBQ94222.1"/>
    <property type="molecule type" value="Transcribed_RNA"/>
</dbReference>
<evidence type="ECO:0000256" key="1">
    <source>
        <dbReference type="SAM" id="MobiDB-lite"/>
    </source>
</evidence>
<dbReference type="AlphaFoldDB" id="A0A1A8IAS2"/>
<proteinExistence type="predicted"/>
<name>A0A1A8IAS2_NOTKU</name>
<feature type="region of interest" description="Disordered" evidence="1">
    <location>
        <begin position="1"/>
        <end position="35"/>
    </location>
</feature>
<reference evidence="2" key="1">
    <citation type="submission" date="2016-05" db="EMBL/GenBank/DDBJ databases">
        <authorList>
            <person name="Lavstsen T."/>
            <person name="Jespersen J.S."/>
        </authorList>
    </citation>
    <scope>NUCLEOTIDE SEQUENCE</scope>
    <source>
        <tissue evidence="2">Brain</tissue>
    </source>
</reference>
<evidence type="ECO:0000313" key="2">
    <source>
        <dbReference type="EMBL" id="SBQ94222.1"/>
    </source>
</evidence>
<gene>
    <name evidence="2" type="primary">Nfu_g_1_005501</name>
</gene>